<reference evidence="1 2" key="1">
    <citation type="submission" date="2024-11" db="EMBL/GenBank/DDBJ databases">
        <title>Using genomics to understand microbial adaptation to soil warming.</title>
        <authorList>
            <person name="Deangelis K.M. PhD."/>
        </authorList>
    </citation>
    <scope>NUCLEOTIDE SEQUENCE [LARGE SCALE GENOMIC DNA]</scope>
    <source>
        <strain evidence="1 2">GAS97</strain>
    </source>
</reference>
<comment type="caution">
    <text evidence="1">The sequence shown here is derived from an EMBL/GenBank/DDBJ whole genome shotgun (WGS) entry which is preliminary data.</text>
</comment>
<protein>
    <submittedName>
        <fullName evidence="1">Phenylpyruvate tautomerase PptA (4-oxalocrotonate tautomerase family)</fullName>
    </submittedName>
</protein>
<name>A0ABW8MV22_9BURK</name>
<evidence type="ECO:0000313" key="1">
    <source>
        <dbReference type="EMBL" id="MFK4447579.1"/>
    </source>
</evidence>
<proteinExistence type="predicted"/>
<dbReference type="SUPFAM" id="SSF55331">
    <property type="entry name" value="Tautomerase/MIF"/>
    <property type="match status" value="1"/>
</dbReference>
<dbReference type="EMBL" id="JBIYDN010000036">
    <property type="protein sequence ID" value="MFK4447579.1"/>
    <property type="molecule type" value="Genomic_DNA"/>
</dbReference>
<evidence type="ECO:0000313" key="2">
    <source>
        <dbReference type="Proteomes" id="UP001620514"/>
    </source>
</evidence>
<accession>A0ABW8MV22</accession>
<dbReference type="Proteomes" id="UP001620514">
    <property type="component" value="Unassembled WGS sequence"/>
</dbReference>
<sequence length="141" mass="15535">MPYLEILALKLRLGQDNDPTDTYALRDARSALSRDMTAAVVSAFSVLPATVTLFFIPLNEEDYAHEGELAADLSGDDPRRQRIFVKVHAYARSIDQRRALAVALTPLLACHYGASPENVAIYFVDRTLDEVAHGGRMAVDS</sequence>
<dbReference type="RefSeq" id="WP_404613302.1">
    <property type="nucleotide sequence ID" value="NZ_JBIYDN010000036.1"/>
</dbReference>
<dbReference type="Gene3D" id="3.30.429.10">
    <property type="entry name" value="Macrophage Migration Inhibitory Factor"/>
    <property type="match status" value="1"/>
</dbReference>
<keyword evidence="2" id="KW-1185">Reference proteome</keyword>
<gene>
    <name evidence="1" type="ORF">ABH943_007616</name>
</gene>
<dbReference type="InterPro" id="IPR014347">
    <property type="entry name" value="Tautomerase/MIF_sf"/>
</dbReference>
<organism evidence="1 2">
    <name type="scientific">Caballeronia udeis</name>
    <dbReference type="NCBI Taxonomy" id="1232866"/>
    <lineage>
        <taxon>Bacteria</taxon>
        <taxon>Pseudomonadati</taxon>
        <taxon>Pseudomonadota</taxon>
        <taxon>Betaproteobacteria</taxon>
        <taxon>Burkholderiales</taxon>
        <taxon>Burkholderiaceae</taxon>
        <taxon>Caballeronia</taxon>
    </lineage>
</organism>